<proteinExistence type="predicted"/>
<reference evidence="1" key="1">
    <citation type="journal article" date="2021" name="Proc. Natl. Acad. Sci. U.S.A.">
        <title>A Catalog of Tens of Thousands of Viruses from Human Metagenomes Reveals Hidden Associations with Chronic Diseases.</title>
        <authorList>
            <person name="Tisza M.J."/>
            <person name="Buck C.B."/>
        </authorList>
    </citation>
    <scope>NUCLEOTIDE SEQUENCE</scope>
    <source>
        <strain evidence="1">Ctprd3</strain>
    </source>
</reference>
<evidence type="ECO:0000313" key="1">
    <source>
        <dbReference type="EMBL" id="DAF60160.1"/>
    </source>
</evidence>
<sequence>MRLVSVCNSVCIFLFSANGICKQAFVFSPIRKYDITSYHLNYLIISG</sequence>
<organism evidence="1">
    <name type="scientific">Siphoviridae sp. ctprd3</name>
    <dbReference type="NCBI Taxonomy" id="2827943"/>
    <lineage>
        <taxon>Viruses</taxon>
        <taxon>Duplodnaviria</taxon>
        <taxon>Heunggongvirae</taxon>
        <taxon>Uroviricota</taxon>
        <taxon>Caudoviricetes</taxon>
    </lineage>
</organism>
<dbReference type="EMBL" id="BK032783">
    <property type="protein sequence ID" value="DAF60160.1"/>
    <property type="molecule type" value="Genomic_DNA"/>
</dbReference>
<name>A0A8S5TAK3_9CAUD</name>
<protein>
    <submittedName>
        <fullName evidence="1">Uncharacterized protein</fullName>
    </submittedName>
</protein>
<accession>A0A8S5TAK3</accession>